<reference evidence="2" key="1">
    <citation type="journal article" date="2020" name="Nature">
        <title>Giant virus diversity and host interactions through global metagenomics.</title>
        <authorList>
            <person name="Schulz F."/>
            <person name="Roux S."/>
            <person name="Paez-Espino D."/>
            <person name="Jungbluth S."/>
            <person name="Walsh D.A."/>
            <person name="Denef V.J."/>
            <person name="McMahon K.D."/>
            <person name="Konstantinidis K.T."/>
            <person name="Eloe-Fadrosh E.A."/>
            <person name="Kyrpides N.C."/>
            <person name="Woyke T."/>
        </authorList>
    </citation>
    <scope>NUCLEOTIDE SEQUENCE</scope>
    <source>
        <strain evidence="2">GVMAG-M-3300009155-48</strain>
    </source>
</reference>
<dbReference type="Gene3D" id="3.40.630.30">
    <property type="match status" value="1"/>
</dbReference>
<dbReference type="EMBL" id="MN738925">
    <property type="protein sequence ID" value="QHT31775.1"/>
    <property type="molecule type" value="Genomic_DNA"/>
</dbReference>
<protein>
    <recommendedName>
        <fullName evidence="1">N-acetyltransferase domain-containing protein</fullName>
    </recommendedName>
</protein>
<feature type="domain" description="N-acetyltransferase" evidence="1">
    <location>
        <begin position="92"/>
        <end position="155"/>
    </location>
</feature>
<dbReference type="InterPro" id="IPR000182">
    <property type="entry name" value="GNAT_dom"/>
</dbReference>
<dbReference type="AlphaFoldDB" id="A0A6C0EX10"/>
<accession>A0A6C0EX10</accession>
<name>A0A6C0EX10_9ZZZZ</name>
<dbReference type="GO" id="GO:0016747">
    <property type="term" value="F:acyltransferase activity, transferring groups other than amino-acyl groups"/>
    <property type="evidence" value="ECO:0007669"/>
    <property type="project" value="InterPro"/>
</dbReference>
<dbReference type="SUPFAM" id="SSF55729">
    <property type="entry name" value="Acyl-CoA N-acyltransferases (Nat)"/>
    <property type="match status" value="1"/>
</dbReference>
<organism evidence="2">
    <name type="scientific">viral metagenome</name>
    <dbReference type="NCBI Taxonomy" id="1070528"/>
    <lineage>
        <taxon>unclassified sequences</taxon>
        <taxon>metagenomes</taxon>
        <taxon>organismal metagenomes</taxon>
    </lineage>
</organism>
<dbReference type="InterPro" id="IPR016181">
    <property type="entry name" value="Acyl_CoA_acyltransferase"/>
</dbReference>
<sequence>MNFYSDVIMNDIMDNYPLENVIDSIEQFGEECFNAIAKYSYNSIHSKYIYNVLGNTKNIVAFHCIDNEFNVNNCPSMLVYRKCRHENEIRYYILIACTKRKFRNQGYASKLLDGVIERIKSENSDNIGNTIKIILSSVEESVIFYESYGFKWTRKSITDHTTLMRFERYEPNKEYFIMEFVV</sequence>
<proteinExistence type="predicted"/>
<evidence type="ECO:0000313" key="2">
    <source>
        <dbReference type="EMBL" id="QHT31775.1"/>
    </source>
</evidence>
<dbReference type="Pfam" id="PF13673">
    <property type="entry name" value="Acetyltransf_10"/>
    <property type="match status" value="1"/>
</dbReference>
<evidence type="ECO:0000259" key="1">
    <source>
        <dbReference type="Pfam" id="PF13673"/>
    </source>
</evidence>